<accession>A0ABX0QDD2</accession>
<feature type="region of interest" description="Disordered" evidence="1">
    <location>
        <begin position="363"/>
        <end position="382"/>
    </location>
</feature>
<dbReference type="SUPFAM" id="SSF53756">
    <property type="entry name" value="UDP-Glycosyltransferase/glycogen phosphorylase"/>
    <property type="match status" value="1"/>
</dbReference>
<dbReference type="GO" id="GO:0016740">
    <property type="term" value="F:transferase activity"/>
    <property type="evidence" value="ECO:0007669"/>
    <property type="project" value="UniProtKB-KW"/>
</dbReference>
<dbReference type="RefSeq" id="WP_166691739.1">
    <property type="nucleotide sequence ID" value="NZ_WAEL01000003.1"/>
</dbReference>
<organism evidence="2 3">
    <name type="scientific">Fibrivirga algicola</name>
    <dbReference type="NCBI Taxonomy" id="2950420"/>
    <lineage>
        <taxon>Bacteria</taxon>
        <taxon>Pseudomonadati</taxon>
        <taxon>Bacteroidota</taxon>
        <taxon>Cytophagia</taxon>
        <taxon>Cytophagales</taxon>
        <taxon>Spirosomataceae</taxon>
        <taxon>Fibrivirga</taxon>
    </lineage>
</organism>
<gene>
    <name evidence="2" type="ORF">F7231_09565</name>
</gene>
<keyword evidence="2" id="KW-0808">Transferase</keyword>
<evidence type="ECO:0000256" key="1">
    <source>
        <dbReference type="SAM" id="MobiDB-lite"/>
    </source>
</evidence>
<keyword evidence="3" id="KW-1185">Reference proteome</keyword>
<dbReference type="EMBL" id="WAEL01000003">
    <property type="protein sequence ID" value="NID10419.1"/>
    <property type="molecule type" value="Genomic_DNA"/>
</dbReference>
<sequence>MRFLFIIQGEGRGHLTQAISLAQILQAAGHEVVQAMVGLAERRPIPAFFAEQFPAPHTPLTTPELVYCPTTNRLNLGATVRRAFTQLGTFRNSMRQLHETIEREQPDVVINFFELLCGLTYAFHKPTVPVISVAHQFMALHPDFPFPAKKWLDKVCFLALVRLNAVGSTELLGLSFDQQSDVPEQRLRVVPPLLRSEIAALKPTAESFFLAYTTQSGLRSVVYGAHHQQPGQALRYYHAGIGNSEEQVDDTLTECQLDGQRYLVDMARCKAVISTAGFESVCEAMYLGKPVLMMPQPNHYEQACNALDGQRAGAGIASDTFDLPQLIGYLAQHDTKANKRFRQWQSRVSGLFLASLSRVANAQQKGQSQRTGRGQLSVNNYR</sequence>
<dbReference type="PANTHER" id="PTHR21015:SF22">
    <property type="entry name" value="GLYCOSYLTRANSFERASE"/>
    <property type="match status" value="1"/>
</dbReference>
<protein>
    <submittedName>
        <fullName evidence="2">Glycosyl transferase</fullName>
    </submittedName>
</protein>
<dbReference type="Proteomes" id="UP000606008">
    <property type="component" value="Unassembled WGS sequence"/>
</dbReference>
<dbReference type="PANTHER" id="PTHR21015">
    <property type="entry name" value="UDP-N-ACETYLGLUCOSAMINE--N-ACETYLMURAMYL-(PENTAPEPTIDE) PYROPHOSPHORYL-UNDECAPRENOL N-ACETYLGLUCOSAMINE TRANSFERASE 1"/>
    <property type="match status" value="1"/>
</dbReference>
<name>A0ABX0QDD2_9BACT</name>
<dbReference type="Pfam" id="PF13528">
    <property type="entry name" value="Glyco_trans_1_3"/>
    <property type="match status" value="1"/>
</dbReference>
<reference evidence="2" key="1">
    <citation type="submission" date="2024-05" db="EMBL/GenBank/DDBJ databases">
        <authorList>
            <person name="Jung D.-H."/>
        </authorList>
    </citation>
    <scope>NUCLEOTIDE SEQUENCE</scope>
    <source>
        <strain evidence="2">JA-25</strain>
    </source>
</reference>
<comment type="caution">
    <text evidence="2">The sequence shown here is derived from an EMBL/GenBank/DDBJ whole genome shotgun (WGS) entry which is preliminary data.</text>
</comment>
<evidence type="ECO:0000313" key="2">
    <source>
        <dbReference type="EMBL" id="NID10419.1"/>
    </source>
</evidence>
<evidence type="ECO:0000313" key="3">
    <source>
        <dbReference type="Proteomes" id="UP000606008"/>
    </source>
</evidence>
<proteinExistence type="predicted"/>
<dbReference type="Gene3D" id="3.40.50.2000">
    <property type="entry name" value="Glycogen Phosphorylase B"/>
    <property type="match status" value="2"/>
</dbReference>